<keyword evidence="6" id="KW-1202">Platelet aggregation activating toxin</keyword>
<evidence type="ECO:0000256" key="2">
    <source>
        <dbReference type="ARBA" id="ARBA00022679"/>
    </source>
</evidence>
<dbReference type="NCBIfam" id="TIGR00066">
    <property type="entry name" value="g_glut_trans"/>
    <property type="match status" value="1"/>
</dbReference>
<keyword evidence="3" id="KW-0378">Hydrolase</keyword>
<dbReference type="PANTHER" id="PTHR11686:SF54">
    <property type="entry name" value="GLUTATHIONE HYDROLASE 7"/>
    <property type="match status" value="1"/>
</dbReference>
<keyword evidence="5" id="KW-0012">Acyltransferase</keyword>
<dbReference type="FunFam" id="1.10.246.130:FF:000005">
    <property type="entry name" value="Gamma-glutamyltranspeptidase 1, putative"/>
    <property type="match status" value="1"/>
</dbReference>
<evidence type="ECO:0000256" key="6">
    <source>
        <dbReference type="ARBA" id="ARBA00084097"/>
    </source>
</evidence>
<dbReference type="GO" id="GO:0006508">
    <property type="term" value="P:proteolysis"/>
    <property type="evidence" value="ECO:0007669"/>
    <property type="project" value="UniProtKB-KW"/>
</dbReference>
<protein>
    <submittedName>
        <fullName evidence="10">Uncharacterized protein</fullName>
    </submittedName>
</protein>
<feature type="transmembrane region" description="Helical" evidence="9">
    <location>
        <begin position="45"/>
        <end position="67"/>
    </location>
</feature>
<keyword evidence="9" id="KW-0812">Transmembrane</keyword>
<dbReference type="PRINTS" id="PR01210">
    <property type="entry name" value="GGTRANSPTASE"/>
</dbReference>
<dbReference type="InterPro" id="IPR043137">
    <property type="entry name" value="GGT_ssub_C"/>
</dbReference>
<gene>
    <name evidence="10" type="ORF">SNE40_022098</name>
</gene>
<dbReference type="Proteomes" id="UP001347796">
    <property type="component" value="Unassembled WGS sequence"/>
</dbReference>
<proteinExistence type="predicted"/>
<evidence type="ECO:0000256" key="5">
    <source>
        <dbReference type="ARBA" id="ARBA00023315"/>
    </source>
</evidence>
<dbReference type="AlphaFoldDB" id="A0AAN8J0V1"/>
<feature type="binding site" evidence="8">
    <location>
        <position position="507"/>
    </location>
    <ligand>
        <name>L-glutamate</name>
        <dbReference type="ChEBI" id="CHEBI:29985"/>
    </ligand>
</feature>
<feature type="binding site" evidence="8">
    <location>
        <position position="454"/>
    </location>
    <ligand>
        <name>L-glutamate</name>
        <dbReference type="ChEBI" id="CHEBI:29985"/>
    </ligand>
</feature>
<dbReference type="Gene3D" id="1.10.246.130">
    <property type="match status" value="1"/>
</dbReference>
<sequence length="607" mass="65883">MSVGDKVELIADQKTDKESFPLHSAKKLLKPSKFIPADHSYSFKVIVVSGIVFAIAITVALILSIYLGPPQVGANGAVATDVPYCSDIGLAILQKGGNAVDATVGACLCLGVINSHSSGLGGGGFMVVHDHKTQKSWGYDFREVAPRAATAKMFEGKEHLIFNSGLSVGVPGELKGLEAAHNAHGKLKWRDVVEPVADLARTGFNITKDQAKVLKNRLQPSDLKGKFKEVFAPGGEILQAGDFIRRPDLADTLDLIAEQGSDALYLGQIADTIIQAVEDAGGILSIEDLQQYKVIQRDIIRTEFNGGFIGTMPSPSSGPVLLLIMNLLEGFNWTAASVKDPKTYHQMIESFKFGYAHHGDLGDPKFNPTTMEDNILQMISKEYGNTLRGKIDNQTHPAEYYGAKYEPVKNGGTTHLSVVDAEELVVSLTTTINTWFGTKIMTSSGIILNNEMTDFTIPTAPSMFNLPPNPHNLIEPGKRPVSSMTPTIVFNKKEPCSKRMVLGASNGTKIISGVAEVIANAMLFNLNLTYAIDKPRLHNQLYPDITECEAGLPQNVIEYLQERGQTMQEVTEGINTVQAVMKTNDQLFAHSDIRKGGKAAIYTPKSR</sequence>
<dbReference type="InterPro" id="IPR043138">
    <property type="entry name" value="GGT_lsub"/>
</dbReference>
<keyword evidence="1" id="KW-0645">Protease</keyword>
<dbReference type="Pfam" id="PF01019">
    <property type="entry name" value="G_glu_transpept"/>
    <property type="match status" value="1"/>
</dbReference>
<keyword evidence="6" id="KW-0800">Toxin</keyword>
<accession>A0AAN8J0V1</accession>
<keyword evidence="2" id="KW-0808">Transferase</keyword>
<evidence type="ECO:0000256" key="8">
    <source>
        <dbReference type="PIRSR" id="PIRSR600101-2"/>
    </source>
</evidence>
<evidence type="ECO:0000313" key="10">
    <source>
        <dbReference type="EMBL" id="KAK6168228.1"/>
    </source>
</evidence>
<dbReference type="GO" id="GO:0036374">
    <property type="term" value="F:glutathione hydrolase activity"/>
    <property type="evidence" value="ECO:0007669"/>
    <property type="project" value="InterPro"/>
</dbReference>
<feature type="active site" description="Nucleophile" evidence="7">
    <location>
        <position position="413"/>
    </location>
</feature>
<evidence type="ECO:0000256" key="3">
    <source>
        <dbReference type="ARBA" id="ARBA00022801"/>
    </source>
</evidence>
<keyword evidence="4" id="KW-0325">Glycoprotein</keyword>
<evidence type="ECO:0000256" key="7">
    <source>
        <dbReference type="PIRSR" id="PIRSR600101-1"/>
    </source>
</evidence>
<dbReference type="GO" id="GO:0006751">
    <property type="term" value="P:glutathione catabolic process"/>
    <property type="evidence" value="ECO:0007669"/>
    <property type="project" value="InterPro"/>
</dbReference>
<organism evidence="10 11">
    <name type="scientific">Patella caerulea</name>
    <name type="common">Rayed Mediterranean limpet</name>
    <dbReference type="NCBI Taxonomy" id="87958"/>
    <lineage>
        <taxon>Eukaryota</taxon>
        <taxon>Metazoa</taxon>
        <taxon>Spiralia</taxon>
        <taxon>Lophotrochozoa</taxon>
        <taxon>Mollusca</taxon>
        <taxon>Gastropoda</taxon>
        <taxon>Patellogastropoda</taxon>
        <taxon>Patelloidea</taxon>
        <taxon>Patellidae</taxon>
        <taxon>Patella</taxon>
    </lineage>
</organism>
<name>A0AAN8J0V1_PATCE</name>
<evidence type="ECO:0000313" key="11">
    <source>
        <dbReference type="Proteomes" id="UP001347796"/>
    </source>
</evidence>
<dbReference type="Gene3D" id="3.60.20.40">
    <property type="match status" value="1"/>
</dbReference>
<evidence type="ECO:0000256" key="9">
    <source>
        <dbReference type="SAM" id="Phobius"/>
    </source>
</evidence>
<reference evidence="10 11" key="1">
    <citation type="submission" date="2024-01" db="EMBL/GenBank/DDBJ databases">
        <title>The genome of the rayed Mediterranean limpet Patella caerulea (Linnaeus, 1758).</title>
        <authorList>
            <person name="Anh-Thu Weber A."/>
            <person name="Halstead-Nussloch G."/>
        </authorList>
    </citation>
    <scope>NUCLEOTIDE SEQUENCE [LARGE SCALE GENOMIC DNA]</scope>
    <source>
        <strain evidence="10">AATW-2023a</strain>
        <tissue evidence="10">Whole specimen</tissue>
    </source>
</reference>
<feature type="binding site" evidence="8">
    <location>
        <position position="142"/>
    </location>
    <ligand>
        <name>L-glutamate</name>
        <dbReference type="ChEBI" id="CHEBI:29985"/>
    </ligand>
</feature>
<dbReference type="EMBL" id="JAZGQO010000018">
    <property type="protein sequence ID" value="KAK6168228.1"/>
    <property type="molecule type" value="Genomic_DNA"/>
</dbReference>
<evidence type="ECO:0000256" key="1">
    <source>
        <dbReference type="ARBA" id="ARBA00022670"/>
    </source>
</evidence>
<evidence type="ECO:0000256" key="4">
    <source>
        <dbReference type="ARBA" id="ARBA00023180"/>
    </source>
</evidence>
<keyword evidence="6" id="KW-1199">Hemostasis impairing toxin</keyword>
<keyword evidence="9" id="KW-0472">Membrane</keyword>
<comment type="caution">
    <text evidence="10">The sequence shown here is derived from an EMBL/GenBank/DDBJ whole genome shotgun (WGS) entry which is preliminary data.</text>
</comment>
<keyword evidence="9" id="KW-1133">Transmembrane helix</keyword>
<dbReference type="PANTHER" id="PTHR11686">
    <property type="entry name" value="GAMMA GLUTAMYL TRANSPEPTIDASE"/>
    <property type="match status" value="1"/>
</dbReference>
<keyword evidence="11" id="KW-1185">Reference proteome</keyword>
<dbReference type="GO" id="GO:0016746">
    <property type="term" value="F:acyltransferase activity"/>
    <property type="evidence" value="ECO:0007669"/>
    <property type="project" value="UniProtKB-KW"/>
</dbReference>
<dbReference type="FunFam" id="3.60.20.40:FF:000001">
    <property type="entry name" value="Gamma-glutamyltranspeptidase 1"/>
    <property type="match status" value="1"/>
</dbReference>
<dbReference type="GO" id="GO:0005886">
    <property type="term" value="C:plasma membrane"/>
    <property type="evidence" value="ECO:0007669"/>
    <property type="project" value="TreeGrafter"/>
</dbReference>
<dbReference type="InterPro" id="IPR029055">
    <property type="entry name" value="Ntn_hydrolases_N"/>
</dbReference>
<dbReference type="SUPFAM" id="SSF56235">
    <property type="entry name" value="N-terminal nucleophile aminohydrolases (Ntn hydrolases)"/>
    <property type="match status" value="1"/>
</dbReference>
<feature type="binding site" evidence="8">
    <location>
        <begin position="482"/>
        <end position="483"/>
    </location>
    <ligand>
        <name>L-glutamate</name>
        <dbReference type="ChEBI" id="CHEBI:29985"/>
    </ligand>
</feature>
<dbReference type="InterPro" id="IPR000101">
    <property type="entry name" value="GGT_peptidase"/>
</dbReference>
<feature type="binding site" evidence="8">
    <location>
        <begin position="431"/>
        <end position="433"/>
    </location>
    <ligand>
        <name>L-glutamate</name>
        <dbReference type="ChEBI" id="CHEBI:29985"/>
    </ligand>
</feature>